<keyword evidence="1" id="KW-1133">Transmembrane helix</keyword>
<keyword evidence="3" id="KW-1185">Reference proteome</keyword>
<feature type="transmembrane region" description="Helical" evidence="1">
    <location>
        <begin position="70"/>
        <end position="92"/>
    </location>
</feature>
<feature type="transmembrane region" description="Helical" evidence="1">
    <location>
        <begin position="39"/>
        <end position="58"/>
    </location>
</feature>
<comment type="caution">
    <text evidence="2">The sequence shown here is derived from an EMBL/GenBank/DDBJ whole genome shotgun (WGS) entry which is preliminary data.</text>
</comment>
<name>A0A4Y8AVZ5_9FLAO</name>
<dbReference type="InterPro" id="IPR005642">
    <property type="entry name" value="LysO"/>
</dbReference>
<gene>
    <name evidence="2" type="ORF">E2488_08445</name>
</gene>
<evidence type="ECO:0000313" key="2">
    <source>
        <dbReference type="EMBL" id="TEW75526.1"/>
    </source>
</evidence>
<keyword evidence="1" id="KW-0812">Transmembrane</keyword>
<keyword evidence="1" id="KW-0472">Membrane</keyword>
<dbReference type="Proteomes" id="UP000298517">
    <property type="component" value="Unassembled WGS sequence"/>
</dbReference>
<evidence type="ECO:0000313" key="3">
    <source>
        <dbReference type="Proteomes" id="UP000298517"/>
    </source>
</evidence>
<proteinExistence type="predicted"/>
<evidence type="ECO:0000256" key="1">
    <source>
        <dbReference type="SAM" id="Phobius"/>
    </source>
</evidence>
<organism evidence="2 3">
    <name type="scientific">Gramella jeungdoensis</name>
    <dbReference type="NCBI Taxonomy" id="708091"/>
    <lineage>
        <taxon>Bacteria</taxon>
        <taxon>Pseudomonadati</taxon>
        <taxon>Bacteroidota</taxon>
        <taxon>Flavobacteriia</taxon>
        <taxon>Flavobacteriales</taxon>
        <taxon>Flavobacteriaceae</taxon>
        <taxon>Christiangramia</taxon>
    </lineage>
</organism>
<dbReference type="EMBL" id="SNQI01000002">
    <property type="protein sequence ID" value="TEW75526.1"/>
    <property type="molecule type" value="Genomic_DNA"/>
</dbReference>
<dbReference type="Pfam" id="PF03956">
    <property type="entry name" value="Lys_export"/>
    <property type="match status" value="1"/>
</dbReference>
<dbReference type="AlphaFoldDB" id="A0A4Y8AVZ5"/>
<dbReference type="GO" id="GO:0015661">
    <property type="term" value="F:L-lysine efflux transmembrane transporter activity"/>
    <property type="evidence" value="ECO:0007669"/>
    <property type="project" value="InterPro"/>
</dbReference>
<protein>
    <submittedName>
        <fullName evidence="2">DUF340 domain-containing protein</fullName>
    </submittedName>
</protein>
<feature type="transmembrane region" description="Helical" evidence="1">
    <location>
        <begin position="6"/>
        <end position="27"/>
    </location>
</feature>
<reference evidence="2 3" key="1">
    <citation type="journal article" date="2011" name="J. Microbiol.">
        <title>Gramella jeungdoensis sp. nov., isolated from a solar saltern in Korea.</title>
        <authorList>
            <person name="Joung Y."/>
            <person name="Kim H."/>
            <person name="Jang T."/>
            <person name="Ahn T.S."/>
            <person name="Joh K."/>
        </authorList>
    </citation>
    <scope>NUCLEOTIDE SEQUENCE [LARGE SCALE GENOMIC DNA]</scope>
    <source>
        <strain evidence="2 3">KCTC 23123</strain>
    </source>
</reference>
<sequence length="100" mass="11200">MLLHKYLNIMIPVLLLMTIGFILGYVLKNETKFILFSNKATTLIIYMLLFLLGIGVGLNKTIVSNMANIGLQAILITFGAVLGSLILAYITYKLFFIQKK</sequence>
<accession>A0A4Y8AVZ5</accession>